<dbReference type="PANTHER" id="PTHR43401:SF2">
    <property type="entry name" value="L-THREONINE 3-DEHYDROGENASE"/>
    <property type="match status" value="1"/>
</dbReference>
<dbReference type="NCBIfam" id="NF007642">
    <property type="entry name" value="PRK10309.1"/>
    <property type="match status" value="1"/>
</dbReference>
<dbReference type="InterPro" id="IPR013149">
    <property type="entry name" value="ADH-like_C"/>
</dbReference>
<evidence type="ECO:0000256" key="4">
    <source>
        <dbReference type="RuleBase" id="RU361277"/>
    </source>
</evidence>
<dbReference type="EMBL" id="JASMQD010000001">
    <property type="protein sequence ID" value="MDK2696334.1"/>
    <property type="molecule type" value="Genomic_DNA"/>
</dbReference>
<dbReference type="CDD" id="cd08236">
    <property type="entry name" value="sugar_DH"/>
    <property type="match status" value="1"/>
</dbReference>
<evidence type="ECO:0000256" key="1">
    <source>
        <dbReference type="ARBA" id="ARBA00022723"/>
    </source>
</evidence>
<dbReference type="AlphaFoldDB" id="A0AAW6W2A2"/>
<proteinExistence type="inferred from homology"/>
<comment type="cofactor">
    <cofactor evidence="4">
        <name>Zn(2+)</name>
        <dbReference type="ChEBI" id="CHEBI:29105"/>
    </cofactor>
</comment>
<evidence type="ECO:0000259" key="6">
    <source>
        <dbReference type="Pfam" id="PF08240"/>
    </source>
</evidence>
<dbReference type="SUPFAM" id="SSF50129">
    <property type="entry name" value="GroES-like"/>
    <property type="match status" value="1"/>
</dbReference>
<dbReference type="EC" id="1.1.1.251" evidence="7"/>
<name>A0AAW6W2A2_ECOLX</name>
<dbReference type="Pfam" id="PF08240">
    <property type="entry name" value="ADH_N"/>
    <property type="match status" value="1"/>
</dbReference>
<dbReference type="Gene3D" id="3.40.50.720">
    <property type="entry name" value="NAD(P)-binding Rossmann-like Domain"/>
    <property type="match status" value="1"/>
</dbReference>
<dbReference type="Proteomes" id="UP001223829">
    <property type="component" value="Unassembled WGS sequence"/>
</dbReference>
<dbReference type="GO" id="GO:0008270">
    <property type="term" value="F:zinc ion binding"/>
    <property type="evidence" value="ECO:0007669"/>
    <property type="project" value="InterPro"/>
</dbReference>
<reference evidence="7" key="1">
    <citation type="submission" date="2023-05" db="EMBL/GenBank/DDBJ databases">
        <title>Efficient inhibition of multidrug-resistant Escherichia coli by a new antibiotic combination.</title>
        <authorList>
            <person name="Lin T."/>
        </authorList>
    </citation>
    <scope>NUCLEOTIDE SEQUENCE</scope>
    <source>
        <strain evidence="7">YmmD45</strain>
    </source>
</reference>
<comment type="similarity">
    <text evidence="4">Belongs to the zinc-containing alcohol dehydrogenase family.</text>
</comment>
<keyword evidence="3 7" id="KW-0560">Oxidoreductase</keyword>
<evidence type="ECO:0000259" key="5">
    <source>
        <dbReference type="Pfam" id="PF00107"/>
    </source>
</evidence>
<organism evidence="7 8">
    <name type="scientific">Escherichia coli</name>
    <dbReference type="NCBI Taxonomy" id="562"/>
    <lineage>
        <taxon>Bacteria</taxon>
        <taxon>Pseudomonadati</taxon>
        <taxon>Pseudomonadota</taxon>
        <taxon>Gammaproteobacteria</taxon>
        <taxon>Enterobacterales</taxon>
        <taxon>Enterobacteriaceae</taxon>
        <taxon>Escherichia</taxon>
    </lineage>
</organism>
<keyword evidence="2 4" id="KW-0862">Zinc</keyword>
<keyword evidence="1 4" id="KW-0479">Metal-binding</keyword>
<dbReference type="InterPro" id="IPR013154">
    <property type="entry name" value="ADH-like_N"/>
</dbReference>
<feature type="domain" description="Alcohol dehydrogenase-like C-terminal" evidence="5">
    <location>
        <begin position="172"/>
        <end position="296"/>
    </location>
</feature>
<evidence type="ECO:0000313" key="7">
    <source>
        <dbReference type="EMBL" id="MDK2696334.1"/>
    </source>
</evidence>
<dbReference type="Gene3D" id="3.90.180.10">
    <property type="entry name" value="Medium-chain alcohol dehydrogenases, catalytic domain"/>
    <property type="match status" value="1"/>
</dbReference>
<dbReference type="Pfam" id="PF00107">
    <property type="entry name" value="ADH_zinc_N"/>
    <property type="match status" value="1"/>
</dbReference>
<sequence>MKSVVINAGGSVSVEEKAMPQLESADDVLVKVCCSGLCGSDIPRIFHNGAHFYPITLGHEFSGIVQETGSSVCDLKQGDLVSCVPLRPCFDCPECERQLWSQCKNYQFIGSRSHGGNSEYIVVPRNNLFLLPEGTTPTEGAFFEPMTVGLHAMELAGGVEGKEVIIIGAGTIGLLAMQCAAALGAKSVTAIDINPERLELSKKIGATYTYNSAEMSAEEIGKALNERRFDQLVLETAGNPVTVQLAIQIAGPQAQIGLIGTLHHDLTLPEKTFGFILRKELRILGSWMNYSGEWPGVEWKQATKLFQEGKIDLASLIAVQGNAETYVDAVTALNGKPMSGKIMLDFTTRISDA</sequence>
<dbReference type="InterPro" id="IPR050129">
    <property type="entry name" value="Zn_alcohol_dh"/>
</dbReference>
<dbReference type="PANTHER" id="PTHR43401">
    <property type="entry name" value="L-THREONINE 3-DEHYDROGENASE"/>
    <property type="match status" value="1"/>
</dbReference>
<evidence type="ECO:0000256" key="3">
    <source>
        <dbReference type="ARBA" id="ARBA00023002"/>
    </source>
</evidence>
<dbReference type="PROSITE" id="PS00059">
    <property type="entry name" value="ADH_ZINC"/>
    <property type="match status" value="1"/>
</dbReference>
<evidence type="ECO:0000256" key="2">
    <source>
        <dbReference type="ARBA" id="ARBA00022833"/>
    </source>
</evidence>
<dbReference type="InterPro" id="IPR002328">
    <property type="entry name" value="ADH_Zn_CS"/>
</dbReference>
<dbReference type="GO" id="GO:0008868">
    <property type="term" value="F:galactitol-1-phosphate 5-dehydrogenase activity"/>
    <property type="evidence" value="ECO:0007669"/>
    <property type="project" value="UniProtKB-EC"/>
</dbReference>
<accession>A0AAW6W2A2</accession>
<dbReference type="SUPFAM" id="SSF51735">
    <property type="entry name" value="NAD(P)-binding Rossmann-fold domains"/>
    <property type="match status" value="1"/>
</dbReference>
<dbReference type="RefSeq" id="WP_072643568.1">
    <property type="nucleotide sequence ID" value="NZ_BNFI01000001.1"/>
</dbReference>
<comment type="caution">
    <text evidence="7">The sequence shown here is derived from an EMBL/GenBank/DDBJ whole genome shotgun (WGS) entry which is preliminary data.</text>
</comment>
<feature type="domain" description="Alcohol dehydrogenase-like N-terminal" evidence="6">
    <location>
        <begin position="25"/>
        <end position="133"/>
    </location>
</feature>
<dbReference type="InterPro" id="IPR036291">
    <property type="entry name" value="NAD(P)-bd_dom_sf"/>
</dbReference>
<gene>
    <name evidence="7" type="primary">gatD</name>
    <name evidence="7" type="ORF">QO046_18595</name>
</gene>
<evidence type="ECO:0000313" key="8">
    <source>
        <dbReference type="Proteomes" id="UP001223829"/>
    </source>
</evidence>
<protein>
    <submittedName>
        <fullName evidence="7">Galactitol-1-phosphate 5-dehydrogenase</fullName>
        <ecNumber evidence="7">1.1.1.251</ecNumber>
    </submittedName>
</protein>
<dbReference type="InterPro" id="IPR011032">
    <property type="entry name" value="GroES-like_sf"/>
</dbReference>